<reference evidence="2" key="3">
    <citation type="submission" date="2020-02" db="EMBL/GenBank/DDBJ databases">
        <authorList>
            <person name="Sarangi A.N."/>
            <person name="Ghosh S."/>
            <person name="Mukherjee M."/>
            <person name="Tripathy S."/>
        </authorList>
    </citation>
    <scope>NUCLEOTIDE SEQUENCE</scope>
    <source>
        <strain evidence="2">BDU141951</strain>
    </source>
</reference>
<sequence>MNNKENFFDSFFSSYSYELKSQMKRLDTLIGRDHWLSVGNYKESILRKLIRNTIPKKFEVSTGFILASDEQGNPIKSKQIDIIIWDSHEFSPVFQDEEFVIVPPEACRAVVEVKSTFNRKSMLKALSSLDTILEFVRTPLLQNCQIKKYAFFFDKKSDCFPDDIFDCLIEFYSDISDFPLQVRVDCTKSRWPQDRSWQLFSIDGIFVLGEGMVLRRVRGFNQRDVKFMFEAYKTAGKNLDLDHTYSVFEHEIQRSINNNYSPGLYYTKQPGLQSIINNISIAKLLRDAVMIFPAISEKDLYNDIPKESVYKLK</sequence>
<evidence type="ECO:0000259" key="1">
    <source>
        <dbReference type="Pfam" id="PF20247"/>
    </source>
</evidence>
<protein>
    <recommendedName>
        <fullName evidence="1">DUF6602 domain-containing protein</fullName>
    </recommendedName>
</protein>
<name>A0A0C1Y0C6_9CYAN</name>
<reference evidence="2" key="2">
    <citation type="journal article" date="2015" name="Genome Announc.">
        <title>Draft Genome Sequence of Filamentous Marine Cyanobacterium Lyngbya confervoides Strain BDU141951.</title>
        <authorList>
            <person name="Chandrababunaidu M.M."/>
            <person name="Sen D."/>
            <person name="Tripathy S."/>
        </authorList>
    </citation>
    <scope>NUCLEOTIDE SEQUENCE</scope>
    <source>
        <strain evidence="2">BDU141951</strain>
    </source>
</reference>
<reference evidence="2" key="1">
    <citation type="submission" date="2014-11" db="EMBL/GenBank/DDBJ databases">
        <authorList>
            <person name="Malar M.C."/>
            <person name="Sen D."/>
            <person name="Tripathy S."/>
        </authorList>
    </citation>
    <scope>NUCLEOTIDE SEQUENCE</scope>
    <source>
        <strain evidence="2">BDU141951</strain>
    </source>
</reference>
<accession>A0A0C1Y0C6</accession>
<dbReference type="CDD" id="cd21173">
    <property type="entry name" value="NucC-like"/>
    <property type="match status" value="1"/>
</dbReference>
<dbReference type="Pfam" id="PF20247">
    <property type="entry name" value="DUF6602"/>
    <property type="match status" value="1"/>
</dbReference>
<comment type="caution">
    <text evidence="2">The sequence shown here is derived from an EMBL/GenBank/DDBJ whole genome shotgun (WGS) entry which is preliminary data.</text>
</comment>
<dbReference type="EMBL" id="JTHE02000003">
    <property type="protein sequence ID" value="NEV66197.1"/>
    <property type="molecule type" value="Genomic_DNA"/>
</dbReference>
<dbReference type="InterPro" id="IPR046537">
    <property type="entry name" value="DUF6602"/>
</dbReference>
<evidence type="ECO:0000313" key="2">
    <source>
        <dbReference type="EMBL" id="NEV66197.1"/>
    </source>
</evidence>
<dbReference type="AlphaFoldDB" id="A0A0C1Y0C6"/>
<proteinExistence type="predicted"/>
<organism evidence="2">
    <name type="scientific">Lyngbya confervoides BDU141951</name>
    <dbReference type="NCBI Taxonomy" id="1574623"/>
    <lineage>
        <taxon>Bacteria</taxon>
        <taxon>Bacillati</taxon>
        <taxon>Cyanobacteriota</taxon>
        <taxon>Cyanophyceae</taxon>
        <taxon>Oscillatoriophycideae</taxon>
        <taxon>Oscillatoriales</taxon>
        <taxon>Microcoleaceae</taxon>
        <taxon>Lyngbya</taxon>
    </lineage>
</organism>
<feature type="domain" description="DUF6602" evidence="1">
    <location>
        <begin position="34"/>
        <end position="133"/>
    </location>
</feature>
<gene>
    <name evidence="2" type="ORF">QQ91_003600</name>
</gene>